<dbReference type="InterPro" id="IPR040677">
    <property type="entry name" value="LPD7"/>
</dbReference>
<comment type="caution">
    <text evidence="3">The sequence shown here is derived from an EMBL/GenBank/DDBJ whole genome shotgun (WGS) entry which is preliminary data.</text>
</comment>
<reference evidence="3 4" key="1">
    <citation type="submission" date="2018-04" db="EMBL/GenBank/DDBJ databases">
        <title>Genomic Encyclopedia of Type Strains, Phase III (KMG-III): the genomes of soil and plant-associated and newly described type strains.</title>
        <authorList>
            <person name="Whitman W."/>
        </authorList>
    </citation>
    <scope>NUCLEOTIDE SEQUENCE [LARGE SCALE GENOMIC DNA]</scope>
    <source>
        <strain evidence="3 4">MA101b</strain>
    </source>
</reference>
<dbReference type="Pfam" id="PF18821">
    <property type="entry name" value="LPD7"/>
    <property type="match status" value="1"/>
</dbReference>
<dbReference type="EMBL" id="QAOG01000007">
    <property type="protein sequence ID" value="PTQ58728.1"/>
    <property type="molecule type" value="Genomic_DNA"/>
</dbReference>
<dbReference type="RefSeq" id="WP_107959502.1">
    <property type="nucleotide sequence ID" value="NZ_QAOG01000007.1"/>
</dbReference>
<gene>
    <name evidence="3" type="ORF">C8J26_3598</name>
</gene>
<proteinExistence type="predicted"/>
<name>A0A2T5GHE1_9SPHN</name>
<feature type="domain" description="Large polyvalent protein-associated" evidence="2">
    <location>
        <begin position="51"/>
        <end position="131"/>
    </location>
</feature>
<sequence length="442" mass="48089">MSADNSVARGGLDAQTQAEQAAFQIPPELATRYQVRIIEPSDGSERRVGMFLPTDRENPSIEIAGDRIIARNEDPDTVSALVTIAKHNGWAGIDVEGSPEFRQAVWTAASREGLTVQGYEPSFDEQARMEELRRTYSARRDREVAEKPAPTVEPVAPTAAVGATEATVLAPSADAERNGAPQPLPSGSSTELSDADKRLLLTVSVHTQDRKALYAAVSEDMEPLRREVQAERIDLNRDALNGALERALESPTLVSAFSRSGYEPDDLRQMARDGAWDGEVADAIYIVRSGLNRHEVAREAGANVPLGGALAAGPEDRLAGEATAAPERQPEQEPQIVREERLHQAAPERRHEDNELAELFLHGGAERIAAEPRLANALQAQAAMDQHLGAAFAGDTDRMASASIESRHMISDVLRRGLDVSVRDPAPVRQVEPIRPTHDFER</sequence>
<dbReference type="AlphaFoldDB" id="A0A2T5GHE1"/>
<evidence type="ECO:0000313" key="3">
    <source>
        <dbReference type="EMBL" id="PTQ58728.1"/>
    </source>
</evidence>
<feature type="region of interest" description="Disordered" evidence="1">
    <location>
        <begin position="171"/>
        <end position="193"/>
    </location>
</feature>
<keyword evidence="4" id="KW-1185">Reference proteome</keyword>
<protein>
    <recommendedName>
        <fullName evidence="2">Large polyvalent protein-associated domain-containing protein</fullName>
    </recommendedName>
</protein>
<organism evidence="3 4">
    <name type="scientific">Sphingomonas aurantiaca</name>
    <dbReference type="NCBI Taxonomy" id="185949"/>
    <lineage>
        <taxon>Bacteria</taxon>
        <taxon>Pseudomonadati</taxon>
        <taxon>Pseudomonadota</taxon>
        <taxon>Alphaproteobacteria</taxon>
        <taxon>Sphingomonadales</taxon>
        <taxon>Sphingomonadaceae</taxon>
        <taxon>Sphingomonas</taxon>
    </lineage>
</organism>
<evidence type="ECO:0000259" key="2">
    <source>
        <dbReference type="Pfam" id="PF18821"/>
    </source>
</evidence>
<dbReference type="Proteomes" id="UP000244189">
    <property type="component" value="Unassembled WGS sequence"/>
</dbReference>
<evidence type="ECO:0000313" key="4">
    <source>
        <dbReference type="Proteomes" id="UP000244189"/>
    </source>
</evidence>
<accession>A0A2T5GHE1</accession>
<evidence type="ECO:0000256" key="1">
    <source>
        <dbReference type="SAM" id="MobiDB-lite"/>
    </source>
</evidence>